<proteinExistence type="predicted"/>
<dbReference type="RefSeq" id="WP_187244061.1">
    <property type="nucleotide sequence ID" value="NZ_BAAAOK010000004.1"/>
</dbReference>
<reference evidence="1 2" key="1">
    <citation type="submission" date="2020-06" db="EMBL/GenBank/DDBJ databases">
        <title>Actinomadura xiongansis sp. nov., isolated from soil of Baiyangdian.</title>
        <authorList>
            <person name="Zhang X."/>
        </authorList>
    </citation>
    <scope>NUCLEOTIDE SEQUENCE [LARGE SCALE GENOMIC DNA]</scope>
    <source>
        <strain evidence="1 2">HBUM206468</strain>
    </source>
</reference>
<evidence type="ECO:0000313" key="2">
    <source>
        <dbReference type="Proteomes" id="UP000805614"/>
    </source>
</evidence>
<name>A0ABR7LQB4_9ACTN</name>
<accession>A0ABR7LQB4</accession>
<dbReference type="EMBL" id="JABVEC010000011">
    <property type="protein sequence ID" value="MBC6467042.1"/>
    <property type="molecule type" value="Genomic_DNA"/>
</dbReference>
<organism evidence="1 2">
    <name type="scientific">Actinomadura alba</name>
    <dbReference type="NCBI Taxonomy" id="406431"/>
    <lineage>
        <taxon>Bacteria</taxon>
        <taxon>Bacillati</taxon>
        <taxon>Actinomycetota</taxon>
        <taxon>Actinomycetes</taxon>
        <taxon>Streptosporangiales</taxon>
        <taxon>Thermomonosporaceae</taxon>
        <taxon>Actinomadura</taxon>
    </lineage>
</organism>
<sequence>MTGRPSGRSQVSEKVPWFLTGTGVPVSPVMPNVNQQPYAPFGPSCCDAH</sequence>
<gene>
    <name evidence="1" type="ORF">HKK74_16250</name>
</gene>
<protein>
    <submittedName>
        <fullName evidence="1">Uncharacterized protein</fullName>
    </submittedName>
</protein>
<evidence type="ECO:0000313" key="1">
    <source>
        <dbReference type="EMBL" id="MBC6467042.1"/>
    </source>
</evidence>
<dbReference type="Proteomes" id="UP000805614">
    <property type="component" value="Unassembled WGS sequence"/>
</dbReference>
<comment type="caution">
    <text evidence="1">The sequence shown here is derived from an EMBL/GenBank/DDBJ whole genome shotgun (WGS) entry which is preliminary data.</text>
</comment>
<keyword evidence="2" id="KW-1185">Reference proteome</keyword>